<organism evidence="1">
    <name type="scientific">Haemonchus placei</name>
    <name type="common">Barber's pole worm</name>
    <dbReference type="NCBI Taxonomy" id="6290"/>
    <lineage>
        <taxon>Eukaryota</taxon>
        <taxon>Metazoa</taxon>
        <taxon>Ecdysozoa</taxon>
        <taxon>Nematoda</taxon>
        <taxon>Chromadorea</taxon>
        <taxon>Rhabditida</taxon>
        <taxon>Rhabditina</taxon>
        <taxon>Rhabditomorpha</taxon>
        <taxon>Strongyloidea</taxon>
        <taxon>Trichostrongylidae</taxon>
        <taxon>Haemonchus</taxon>
    </lineage>
</organism>
<sequence length="86" mass="9959">LNWLGFPSFPLLPWMYLEYIPGHSGGVAHLQGALALFYGKSDHVCENNRDRDHAGCPVVHPWRRMQMHYCSCEYARETLLLLFPDL</sequence>
<reference evidence="1" key="1">
    <citation type="submission" date="2017-02" db="UniProtKB">
        <authorList>
            <consortium name="WormBaseParasite"/>
        </authorList>
    </citation>
    <scope>IDENTIFICATION</scope>
</reference>
<dbReference type="AlphaFoldDB" id="A0A0N4W0A9"/>
<dbReference type="WBParaSite" id="HPLM_0000298501-mRNA-1">
    <property type="protein sequence ID" value="HPLM_0000298501-mRNA-1"/>
    <property type="gene ID" value="HPLM_0000298501"/>
</dbReference>
<protein>
    <submittedName>
        <fullName evidence="1">Secreted protein</fullName>
    </submittedName>
</protein>
<proteinExistence type="predicted"/>
<evidence type="ECO:0000313" key="1">
    <source>
        <dbReference type="WBParaSite" id="HPLM_0000298501-mRNA-1"/>
    </source>
</evidence>
<name>A0A0N4W0A9_HAEPC</name>
<accession>A0A0N4W0A9</accession>